<protein>
    <recommendedName>
        <fullName evidence="6">Protein SQS1</fullName>
    </recommendedName>
</protein>
<feature type="domain" description="G-patch" evidence="2">
    <location>
        <begin position="1173"/>
        <end position="1218"/>
    </location>
</feature>
<feature type="domain" description="R3H" evidence="3">
    <location>
        <begin position="1023"/>
        <end position="1087"/>
    </location>
</feature>
<evidence type="ECO:0000313" key="4">
    <source>
        <dbReference type="EMBL" id="KAG0660429.1"/>
    </source>
</evidence>
<feature type="compositionally biased region" description="Polar residues" evidence="1">
    <location>
        <begin position="1211"/>
        <end position="1223"/>
    </location>
</feature>
<feature type="compositionally biased region" description="Low complexity" evidence="1">
    <location>
        <begin position="329"/>
        <end position="349"/>
    </location>
</feature>
<feature type="compositionally biased region" description="Basic residues" evidence="1">
    <location>
        <begin position="828"/>
        <end position="839"/>
    </location>
</feature>
<feature type="compositionally biased region" description="Acidic residues" evidence="1">
    <location>
        <begin position="501"/>
        <end position="516"/>
    </location>
</feature>
<feature type="region of interest" description="Disordered" evidence="1">
    <location>
        <begin position="1"/>
        <end position="43"/>
    </location>
</feature>
<dbReference type="PROSITE" id="PS51061">
    <property type="entry name" value="R3H"/>
    <property type="match status" value="1"/>
</dbReference>
<feature type="compositionally biased region" description="Low complexity" evidence="1">
    <location>
        <begin position="783"/>
        <end position="792"/>
    </location>
</feature>
<feature type="compositionally biased region" description="Gly residues" evidence="1">
    <location>
        <begin position="1143"/>
        <end position="1156"/>
    </location>
</feature>
<keyword evidence="5" id="KW-1185">Reference proteome</keyword>
<reference evidence="4 5" key="1">
    <citation type="submission" date="2020-11" db="EMBL/GenBank/DDBJ databases">
        <title>Kefir isolates.</title>
        <authorList>
            <person name="Marcisauskas S."/>
            <person name="Kim Y."/>
            <person name="Blasche S."/>
        </authorList>
    </citation>
    <scope>NUCLEOTIDE SEQUENCE [LARGE SCALE GENOMIC DNA]</scope>
    <source>
        <strain evidence="4 5">KR</strain>
    </source>
</reference>
<feature type="compositionally biased region" description="Acidic residues" evidence="1">
    <location>
        <begin position="692"/>
        <end position="707"/>
    </location>
</feature>
<dbReference type="OrthoDB" id="21470at2759"/>
<feature type="region of interest" description="Disordered" evidence="1">
    <location>
        <begin position="100"/>
        <end position="211"/>
    </location>
</feature>
<evidence type="ECO:0000313" key="5">
    <source>
        <dbReference type="Proteomes" id="UP000777482"/>
    </source>
</evidence>
<feature type="compositionally biased region" description="Basic and acidic residues" evidence="1">
    <location>
        <begin position="234"/>
        <end position="243"/>
    </location>
</feature>
<comment type="caution">
    <text evidence="4">The sequence shown here is derived from an EMBL/GenBank/DDBJ whole genome shotgun (WGS) entry which is preliminary data.</text>
</comment>
<feature type="region of interest" description="Disordered" evidence="1">
    <location>
        <begin position="672"/>
        <end position="792"/>
    </location>
</feature>
<dbReference type="PROSITE" id="PS50174">
    <property type="entry name" value="G_PATCH"/>
    <property type="match status" value="1"/>
</dbReference>
<dbReference type="GO" id="GO:0003676">
    <property type="term" value="F:nucleic acid binding"/>
    <property type="evidence" value="ECO:0007669"/>
    <property type="project" value="UniProtKB-UniRule"/>
</dbReference>
<dbReference type="InterPro" id="IPR001374">
    <property type="entry name" value="R3H_dom"/>
</dbReference>
<dbReference type="AlphaFoldDB" id="A0A9P6VZL9"/>
<gene>
    <name evidence="4" type="ORF">C6P46_004611</name>
</gene>
<feature type="compositionally biased region" description="Low complexity" evidence="1">
    <location>
        <begin position="708"/>
        <end position="722"/>
    </location>
</feature>
<feature type="compositionally biased region" description="Acidic residues" evidence="1">
    <location>
        <begin position="393"/>
        <end position="404"/>
    </location>
</feature>
<feature type="compositionally biased region" description="Acidic residues" evidence="1">
    <location>
        <begin position="844"/>
        <end position="855"/>
    </location>
</feature>
<feature type="region of interest" description="Disordered" evidence="1">
    <location>
        <begin position="306"/>
        <end position="366"/>
    </location>
</feature>
<dbReference type="SMART" id="SM00443">
    <property type="entry name" value="G_patch"/>
    <property type="match status" value="1"/>
</dbReference>
<dbReference type="InterPro" id="IPR000467">
    <property type="entry name" value="G_patch_dom"/>
</dbReference>
<feature type="compositionally biased region" description="Polar residues" evidence="1">
    <location>
        <begin position="119"/>
        <end position="129"/>
    </location>
</feature>
<dbReference type="PROSITE" id="PS50330">
    <property type="entry name" value="UIM"/>
    <property type="match status" value="1"/>
</dbReference>
<feature type="region of interest" description="Disordered" evidence="1">
    <location>
        <begin position="1211"/>
        <end position="1237"/>
    </location>
</feature>
<dbReference type="EMBL" id="PUHQ01000044">
    <property type="protein sequence ID" value="KAG0660429.1"/>
    <property type="molecule type" value="Genomic_DNA"/>
</dbReference>
<evidence type="ECO:0000256" key="1">
    <source>
        <dbReference type="SAM" id="MobiDB-lite"/>
    </source>
</evidence>
<feature type="compositionally biased region" description="Gly residues" evidence="1">
    <location>
        <begin position="132"/>
        <end position="149"/>
    </location>
</feature>
<dbReference type="PANTHER" id="PTHR14195">
    <property type="entry name" value="G PATCH DOMAIN CONTAINING PROTEIN 2"/>
    <property type="match status" value="1"/>
</dbReference>
<dbReference type="Gene3D" id="3.30.1370.50">
    <property type="entry name" value="R3H-like domain"/>
    <property type="match status" value="1"/>
</dbReference>
<dbReference type="Pfam" id="PF01585">
    <property type="entry name" value="G-patch"/>
    <property type="match status" value="1"/>
</dbReference>
<accession>A0A9P6VZL9</accession>
<feature type="compositionally biased region" description="Basic and acidic residues" evidence="1">
    <location>
        <begin position="681"/>
        <end position="691"/>
    </location>
</feature>
<dbReference type="Pfam" id="PF01424">
    <property type="entry name" value="R3H"/>
    <property type="match status" value="1"/>
</dbReference>
<sequence length="1237" mass="129540">MARGQPRGRGAVGSPARGAQRGGGGRGRGGRGRGGRGRGGGAATMVDYSMAEFSYDDLISEGMLGALPSLPPASVYSLDLPHVRVDLIIDDSHHRAGFNPSPAFQIPVLPTASPHRFQSPAQSGTSTPTRGNRGGRGGAGRGGARGGGFNHSNSPSPYAPDSGRDSPTYGSRGRGRGAGHSGLGAFNARGRGGRGSGTASPRGGGSFHAGPNPLLVPVKFVPATGPGLGTVGGEDEHGLEKAGADVPTSPPPPALPSADAQLADQVGKIALEAHEEQHPDYSIPETAFEPEPATTATMALDELEDARGAADETSTHPGIGMSHTARKQAPAPAVVAEPAPSAAAAEPRAGNNVEEEDEEPPLFEISVARSEVVVDVEFAPPAGLAAHRGNGGESDESDESEDEQIVYSARAVIRSDPVLANPTLPASTTTTTATTSEFTSLPQAASRPPPASARTARVSQPKQPAKKSKKALKRESRAARKAGRAHPRSGNGHLGGRTLADSEDESGSEEDHDDLADGAALFAQMRGGVVNMDDMLDADAAATHEDGQPRMDDSDVEWGSTSPPPVGRGAGVRGRAKKQLQRQQRADQRQAEKLERLIAAGSTREEVELAMALEASRQDAEELAVTEGRAQRAQAAEERLRLEQDYLANLEAADDDEGDDSLAVMAAFANGAVGSLGGSHGRGDDLDRRIAEDEDDSDAWGTSDEDATTGNSSSSETDSGSYDSEEDTADAADRRLAEEEEDVSEEAGSSEELEMEYSLGDADGRVEHSLSLHSSDSEDSDDSSLSSSTDSAAEDLAVQSALLAGRTIKLSSMGQSGGGGRKAERERKKERRRARKGKMRQADYDDDETSSDEAEMFGGGNDTWADDDEDFIAKMQGIVRDNADLLETAKGGKDARRANRKERNKLFKAISNGNFDDVDLYGDMDDLDDEMVDALLAEEEERAMGLGSSKKKKKKNAGKNYGGAFSASLAEQWELDRKSKAQKKAERAAVRAAAREAESRDAYRGGRTAGKKAKAAREAASQSNDAATINKQIRQFIQYEIGMATMSLPPMSKKSRIAVHLLAEAYGLKSRSMGKGNARFPVLERTSRTTVVGVSERKIVAIVGTADGEDEMSMGYGYGGRPRGGGKMSGLWKALESASGKRSSGGAGRSGGGGVGRNSEGAVVGQGADKLGTENIGFALLKKMGWTEGGQIGLSGGIHEPVAARVKTNRQGLGSGYSVTQRQAYGMARRPSSDSDD</sequence>
<dbReference type="InterPro" id="IPR003903">
    <property type="entry name" value="UIM_dom"/>
</dbReference>
<evidence type="ECO:0008006" key="6">
    <source>
        <dbReference type="Google" id="ProtNLM"/>
    </source>
</evidence>
<evidence type="ECO:0000259" key="3">
    <source>
        <dbReference type="PROSITE" id="PS51061"/>
    </source>
</evidence>
<feature type="compositionally biased region" description="Basic and acidic residues" evidence="1">
    <location>
        <begin position="542"/>
        <end position="553"/>
    </location>
</feature>
<dbReference type="SUPFAM" id="SSF82708">
    <property type="entry name" value="R3H domain"/>
    <property type="match status" value="1"/>
</dbReference>
<feature type="region of interest" description="Disordered" evidence="1">
    <location>
        <begin position="997"/>
        <end position="1023"/>
    </location>
</feature>
<dbReference type="InterPro" id="IPR051189">
    <property type="entry name" value="Splicing_assoc_domain"/>
</dbReference>
<proteinExistence type="predicted"/>
<feature type="compositionally biased region" description="Low complexity" evidence="1">
    <location>
        <begin position="419"/>
        <end position="463"/>
    </location>
</feature>
<feature type="region of interest" description="Disordered" evidence="1">
    <location>
        <begin position="381"/>
        <end position="519"/>
    </location>
</feature>
<feature type="region of interest" description="Disordered" evidence="1">
    <location>
        <begin position="537"/>
        <end position="591"/>
    </location>
</feature>
<feature type="region of interest" description="Disordered" evidence="1">
    <location>
        <begin position="805"/>
        <end position="865"/>
    </location>
</feature>
<feature type="region of interest" description="Disordered" evidence="1">
    <location>
        <begin position="232"/>
        <end position="253"/>
    </location>
</feature>
<dbReference type="Proteomes" id="UP000777482">
    <property type="component" value="Unassembled WGS sequence"/>
</dbReference>
<name>A0A9P6VZL9_RHOMI</name>
<dbReference type="InterPro" id="IPR036867">
    <property type="entry name" value="R3H_dom_sf"/>
</dbReference>
<organism evidence="4 5">
    <name type="scientific">Rhodotorula mucilaginosa</name>
    <name type="common">Yeast</name>
    <name type="synonym">Rhodotorula rubra</name>
    <dbReference type="NCBI Taxonomy" id="5537"/>
    <lineage>
        <taxon>Eukaryota</taxon>
        <taxon>Fungi</taxon>
        <taxon>Dikarya</taxon>
        <taxon>Basidiomycota</taxon>
        <taxon>Pucciniomycotina</taxon>
        <taxon>Microbotryomycetes</taxon>
        <taxon>Sporidiobolales</taxon>
        <taxon>Sporidiobolaceae</taxon>
        <taxon>Rhodotorula</taxon>
    </lineage>
</organism>
<feature type="compositionally biased region" description="Acidic residues" evidence="1">
    <location>
        <begin position="738"/>
        <end position="755"/>
    </location>
</feature>
<evidence type="ECO:0000259" key="2">
    <source>
        <dbReference type="PROSITE" id="PS50174"/>
    </source>
</evidence>
<feature type="region of interest" description="Disordered" evidence="1">
    <location>
        <begin position="1138"/>
        <end position="1161"/>
    </location>
</feature>